<dbReference type="InParanoid" id="A0A1Z5JPB7"/>
<evidence type="ECO:0000313" key="1">
    <source>
        <dbReference type="EMBL" id="GAX15844.1"/>
    </source>
</evidence>
<dbReference type="EMBL" id="BDSP01000097">
    <property type="protein sequence ID" value="GAX15844.1"/>
    <property type="molecule type" value="Genomic_DNA"/>
</dbReference>
<keyword evidence="2" id="KW-1185">Reference proteome</keyword>
<name>A0A1Z5JPB7_FISSO</name>
<gene>
    <name evidence="1" type="ORF">FisN_2Lh432</name>
</gene>
<comment type="caution">
    <text evidence="1">The sequence shown here is derived from an EMBL/GenBank/DDBJ whole genome shotgun (WGS) entry which is preliminary data.</text>
</comment>
<organism evidence="1 2">
    <name type="scientific">Fistulifera solaris</name>
    <name type="common">Oleaginous diatom</name>
    <dbReference type="NCBI Taxonomy" id="1519565"/>
    <lineage>
        <taxon>Eukaryota</taxon>
        <taxon>Sar</taxon>
        <taxon>Stramenopiles</taxon>
        <taxon>Ochrophyta</taxon>
        <taxon>Bacillariophyta</taxon>
        <taxon>Bacillariophyceae</taxon>
        <taxon>Bacillariophycidae</taxon>
        <taxon>Naviculales</taxon>
        <taxon>Naviculaceae</taxon>
        <taxon>Fistulifera</taxon>
    </lineage>
</organism>
<proteinExistence type="predicted"/>
<protein>
    <submittedName>
        <fullName evidence="1">Uncharacterized protein</fullName>
    </submittedName>
</protein>
<dbReference type="AlphaFoldDB" id="A0A1Z5JPB7"/>
<reference evidence="1 2" key="1">
    <citation type="journal article" date="2015" name="Plant Cell">
        <title>Oil accumulation by the oleaginous diatom Fistulifera solaris as revealed by the genome and transcriptome.</title>
        <authorList>
            <person name="Tanaka T."/>
            <person name="Maeda Y."/>
            <person name="Veluchamy A."/>
            <person name="Tanaka M."/>
            <person name="Abida H."/>
            <person name="Marechal E."/>
            <person name="Bowler C."/>
            <person name="Muto M."/>
            <person name="Sunaga Y."/>
            <person name="Tanaka M."/>
            <person name="Yoshino T."/>
            <person name="Taniguchi T."/>
            <person name="Fukuda Y."/>
            <person name="Nemoto M."/>
            <person name="Matsumoto M."/>
            <person name="Wong P.S."/>
            <person name="Aburatani S."/>
            <person name="Fujibuchi W."/>
        </authorList>
    </citation>
    <scope>NUCLEOTIDE SEQUENCE [LARGE SCALE GENOMIC DNA]</scope>
    <source>
        <strain evidence="1 2">JPCC DA0580</strain>
    </source>
</reference>
<sequence length="395" mass="45596">MSVFSLPDSREDRVLRLLGIIGEGICTDLIFSPEQLQTLLCSHASRLFEFRQFNLSAEQSVMLARKTDLNGLWYCPVQDKGLLLLDYLQHHNGRRTLGAFCNQFGFDDAWENIVTFLCQCTYPLFEEAVIDQHNIHHRDSHVNALLARANVNSLTIIIDPYLFHHSDECEPIVEALRNGSFVPHKLCLYFDTYDLFRDEDIEAFETVLDELFGAMSSSECQLKELDMQLELAQLTSTAGVFEQHLIDMLEENTSLETLTIESTAGPLQFPAMRVLESAAKHPRLRKIVFLPPYGRNPPPIDQSDLFQMWHRTNLSHSIQFGDSRKVRLQEGCRVATKFEVEKWQDFVFYDRFELLRQMEDENVRCHMLVVALASHSSNPQRVYSLLSRNQDVFAK</sequence>
<evidence type="ECO:0000313" key="2">
    <source>
        <dbReference type="Proteomes" id="UP000198406"/>
    </source>
</evidence>
<accession>A0A1Z5JPB7</accession>
<dbReference type="Proteomes" id="UP000198406">
    <property type="component" value="Unassembled WGS sequence"/>
</dbReference>